<feature type="domain" description="Enhancer of polycomb-like N-terminal" evidence="9">
    <location>
        <begin position="15"/>
        <end position="214"/>
    </location>
</feature>
<evidence type="ECO:0000256" key="3">
    <source>
        <dbReference type="ARBA" id="ARBA00023015"/>
    </source>
</evidence>
<feature type="compositionally biased region" description="Basic and acidic residues" evidence="8">
    <location>
        <begin position="83"/>
        <end position="92"/>
    </location>
</feature>
<dbReference type="PANTHER" id="PTHR14898">
    <property type="entry name" value="ENHANCER OF POLYCOMB"/>
    <property type="match status" value="1"/>
</dbReference>
<evidence type="ECO:0000256" key="4">
    <source>
        <dbReference type="ARBA" id="ARBA00023163"/>
    </source>
</evidence>
<feature type="compositionally biased region" description="Polar residues" evidence="8">
    <location>
        <begin position="893"/>
        <end position="902"/>
    </location>
</feature>
<evidence type="ECO:0000313" key="10">
    <source>
        <dbReference type="EMBL" id="TBU32008.1"/>
    </source>
</evidence>
<sequence>MPRATHPGPAALRNRNRVTNKTRLKVIRGDTIEADSIVLDEDEEKARVVSTAGVDAEDANEHHLQAVLTAAASRHQATTRSTRSGDAKDKESAPAAYIPTPDSTGVVQNYDELYPPGRWKDTHSHVRSSDTVEEATSFALANGFIYYMDERDKEWLDKNNEQARGEGMSSQGSVSSSSTRSGRSAKAKGKEPDIVQAVTITEDEFELVMAIFEKVTHEKTEFLHHAFEQGVPFPPFSDYQDTFAFPLRSDMFAIYSVPEWVPPPQSMLHFARIIYPYWRERRQERGGHRIIPAVNLDESDTKNESYICFRRREIKAFRKTRASQTSYSDRMVRLQNELAMALDIVRLVQQREILKRDSHVHGRNLWDKRQTLADLKRAHPSLGSKEDDELFLDKEKPPKKPKVETTRPSLKLRHPPRENGEVGSPVAQPTPVIRPKERCAAIRSAIEAEMQRQKEKDKSWEDAVENPYQSLPVSYDARQFKFLPKEAKPIPRHQLFNEDDENPVKYHVARIRRGRGGRMLLDRRSVNCTLRAANFDKTDVEERERRQRIEERWRYDADDSPPVGPRGMEEQDRKLIDETQPIRLTFTMSHPEDYMTKITIDPTLRLSSGDVKPFQLGPVPNAMLKPPPHPYHQQVVSSVPAASAASSSHSLLGQVNGTPLSVPTQVKLAQMRISSNGGMRMASGSTPNPASHPPSPHATPLPSGATGNPADGQRSPPKPDQDVKMAHGSPSGAPSQLDGVAAPMPSPTPAPSKPLASTGSVNLPNLPNDYHIPAMNGYTTVPKAGFVHPGTRPNGLSIQQIQSLQAMLPADNVNIALRQPGAYVLPNGAYQMPMAAGRPMQWPMAGQHSPPNANVGIDVVASQGAAGSPGRAPSANGMRTPQLSQGRPMPSPQVHNATQGTATPAGPHIARLTPHTPSPHVLSPNLTAAQVNAHSSLTRTPQPAIPNPSPSLQSRQLVGGSGAAGY</sequence>
<evidence type="ECO:0000256" key="8">
    <source>
        <dbReference type="SAM" id="MobiDB-lite"/>
    </source>
</evidence>
<comment type="function">
    <text evidence="6">Component of the NuA4 histone acetyltransferase complex which is involved in transcriptional activation of selected genes principally by acetylation of nucleosomal histone H4 and H2A. The NuA4 complex is also involved in DNA repair. Involved in gene silencing by neighboring heterochromatin, blockage of the silencing spreading along the chromosome, and required for cell cycle progression through G2/M.</text>
</comment>
<keyword evidence="3 7" id="KW-0805">Transcription regulation</keyword>
<feature type="compositionally biased region" description="Low complexity" evidence="8">
    <location>
        <begin position="169"/>
        <end position="184"/>
    </location>
</feature>
<proteinExistence type="inferred from homology"/>
<feature type="region of interest" description="Disordered" evidence="8">
    <location>
        <begin position="162"/>
        <end position="191"/>
    </location>
</feature>
<name>A0A4Q9MXD1_9APHY</name>
<evidence type="ECO:0000256" key="1">
    <source>
        <dbReference type="ARBA" id="ARBA00004123"/>
    </source>
</evidence>
<evidence type="ECO:0000256" key="7">
    <source>
        <dbReference type="RuleBase" id="RU361124"/>
    </source>
</evidence>
<feature type="region of interest" description="Disordered" evidence="8">
    <location>
        <begin position="378"/>
        <end position="430"/>
    </location>
</feature>
<feature type="region of interest" description="Disordered" evidence="8">
    <location>
        <begin position="863"/>
        <end position="966"/>
    </location>
</feature>
<keyword evidence="5 7" id="KW-0539">Nucleus</keyword>
<dbReference type="GO" id="GO:0035267">
    <property type="term" value="C:NuA4 histone acetyltransferase complex"/>
    <property type="evidence" value="ECO:0007669"/>
    <property type="project" value="InterPro"/>
</dbReference>
<gene>
    <name evidence="10" type="ORF">BD311DRAFT_751128</name>
</gene>
<dbReference type="Pfam" id="PF10513">
    <property type="entry name" value="EPL1"/>
    <property type="match status" value="1"/>
</dbReference>
<dbReference type="GO" id="GO:0006357">
    <property type="term" value="P:regulation of transcription by RNA polymerase II"/>
    <property type="evidence" value="ECO:0007669"/>
    <property type="project" value="InterPro"/>
</dbReference>
<feature type="region of interest" description="Disordered" evidence="8">
    <location>
        <begin position="71"/>
        <end position="107"/>
    </location>
</feature>
<feature type="region of interest" description="Disordered" evidence="8">
    <location>
        <begin position="677"/>
        <end position="762"/>
    </location>
</feature>
<accession>A0A4Q9MXD1</accession>
<keyword evidence="4 7" id="KW-0804">Transcription</keyword>
<dbReference type="GO" id="GO:0005634">
    <property type="term" value="C:nucleus"/>
    <property type="evidence" value="ECO:0007669"/>
    <property type="project" value="UniProtKB-SubCell"/>
</dbReference>
<evidence type="ECO:0000259" key="9">
    <source>
        <dbReference type="Pfam" id="PF10513"/>
    </source>
</evidence>
<dbReference type="Proteomes" id="UP000292957">
    <property type="component" value="Unassembled WGS sequence"/>
</dbReference>
<dbReference type="OrthoDB" id="435275at2759"/>
<evidence type="ECO:0000256" key="2">
    <source>
        <dbReference type="ARBA" id="ARBA00008035"/>
    </source>
</evidence>
<dbReference type="EMBL" id="ML143396">
    <property type="protein sequence ID" value="TBU32008.1"/>
    <property type="molecule type" value="Genomic_DNA"/>
</dbReference>
<feature type="compositionally biased region" description="Low complexity" evidence="8">
    <location>
        <begin position="863"/>
        <end position="875"/>
    </location>
</feature>
<comment type="subcellular location">
    <subcellularLocation>
        <location evidence="1 7">Nucleus</location>
    </subcellularLocation>
</comment>
<organism evidence="10">
    <name type="scientific">Dichomitus squalens</name>
    <dbReference type="NCBI Taxonomy" id="114155"/>
    <lineage>
        <taxon>Eukaryota</taxon>
        <taxon>Fungi</taxon>
        <taxon>Dikarya</taxon>
        <taxon>Basidiomycota</taxon>
        <taxon>Agaricomycotina</taxon>
        <taxon>Agaricomycetes</taxon>
        <taxon>Polyporales</taxon>
        <taxon>Polyporaceae</taxon>
        <taxon>Dichomitus</taxon>
    </lineage>
</organism>
<feature type="compositionally biased region" description="Pro residues" evidence="8">
    <location>
        <begin position="690"/>
        <end position="699"/>
    </location>
</feature>
<evidence type="ECO:0000256" key="6">
    <source>
        <dbReference type="ARBA" id="ARBA00025513"/>
    </source>
</evidence>
<comment type="similarity">
    <text evidence="2 7">Belongs to the enhancer of polycomb family.</text>
</comment>
<dbReference type="InterPro" id="IPR019542">
    <property type="entry name" value="Enhancer_polycomb-like_N"/>
</dbReference>
<feature type="compositionally biased region" description="Basic and acidic residues" evidence="8">
    <location>
        <begin position="391"/>
        <end position="405"/>
    </location>
</feature>
<reference evidence="10" key="1">
    <citation type="submission" date="2019-01" db="EMBL/GenBank/DDBJ databases">
        <title>Draft genome sequences of three monokaryotic isolates of the white-rot basidiomycete fungus Dichomitus squalens.</title>
        <authorList>
            <consortium name="DOE Joint Genome Institute"/>
            <person name="Lopez S.C."/>
            <person name="Andreopoulos B."/>
            <person name="Pangilinan J."/>
            <person name="Lipzen A."/>
            <person name="Riley R."/>
            <person name="Ahrendt S."/>
            <person name="Ng V."/>
            <person name="Barry K."/>
            <person name="Daum C."/>
            <person name="Grigoriev I.V."/>
            <person name="Hilden K.S."/>
            <person name="Makela M.R."/>
            <person name="de Vries R.P."/>
        </authorList>
    </citation>
    <scope>NUCLEOTIDE SEQUENCE [LARGE SCALE GENOMIC DNA]</scope>
    <source>
        <strain evidence="10">OM18370.1</strain>
    </source>
</reference>
<protein>
    <recommendedName>
        <fullName evidence="7">Enhancer of polycomb-like protein</fullName>
    </recommendedName>
</protein>
<dbReference type="AlphaFoldDB" id="A0A4Q9MXD1"/>
<feature type="compositionally biased region" description="Polar residues" evidence="8">
    <location>
        <begin position="924"/>
        <end position="941"/>
    </location>
</feature>
<evidence type="ECO:0000256" key="5">
    <source>
        <dbReference type="ARBA" id="ARBA00023242"/>
    </source>
</evidence>
<dbReference type="InterPro" id="IPR024943">
    <property type="entry name" value="Enhancer_polycomb"/>
</dbReference>